<proteinExistence type="predicted"/>
<feature type="region of interest" description="Disordered" evidence="2">
    <location>
        <begin position="377"/>
        <end position="422"/>
    </location>
</feature>
<evidence type="ECO:0000313" key="5">
    <source>
        <dbReference type="Proteomes" id="UP001162640"/>
    </source>
</evidence>
<dbReference type="InterPro" id="IPR000953">
    <property type="entry name" value="Chromo/chromo_shadow_dom"/>
</dbReference>
<feature type="coiled-coil region" evidence="1">
    <location>
        <begin position="159"/>
        <end position="187"/>
    </location>
</feature>
<name>A0A9W6ZQN9_9STRA</name>
<gene>
    <name evidence="4" type="ORF">TL16_g01728</name>
</gene>
<evidence type="ECO:0000256" key="2">
    <source>
        <dbReference type="SAM" id="MobiDB-lite"/>
    </source>
</evidence>
<dbReference type="InterPro" id="IPR023780">
    <property type="entry name" value="Chromo_domain"/>
</dbReference>
<dbReference type="Pfam" id="PF00385">
    <property type="entry name" value="Chromo"/>
    <property type="match status" value="1"/>
</dbReference>
<dbReference type="EMBL" id="BLQM01000040">
    <property type="protein sequence ID" value="GMH54705.1"/>
    <property type="molecule type" value="Genomic_DNA"/>
</dbReference>
<feature type="domain" description="Chromo" evidence="3">
    <location>
        <begin position="295"/>
        <end position="360"/>
    </location>
</feature>
<dbReference type="Proteomes" id="UP001162640">
    <property type="component" value="Unassembled WGS sequence"/>
</dbReference>
<dbReference type="SUPFAM" id="SSF54160">
    <property type="entry name" value="Chromo domain-like"/>
    <property type="match status" value="1"/>
</dbReference>
<protein>
    <recommendedName>
        <fullName evidence="3">Chromo domain-containing protein</fullName>
    </recommendedName>
</protein>
<evidence type="ECO:0000313" key="4">
    <source>
        <dbReference type="EMBL" id="GMH54705.1"/>
    </source>
</evidence>
<sequence>MINDIPQLGSSVSVWWSEDDRFYNGVVQGPKSPKEGEGKFVVKYDDEEEEDIVDFNEEVWRYRKDEYMFKGSEEEWAEEENVCIMKGVLAGDSNELIGLRIGRTKLAVKRRRYTRALKDFMAEREEVEKSVALSVYEIVLREAADELIEEQAWTYMRSHNSMISRIKNAEEKKRKEKERKEKEAEVRGLGFGAEEYDSNGNLIRLCGINGCTFKCSSIDQWTKHKFHSHPGHMSKNEKMKQTLLIEEESGRVYKKVFDAHGKPTKKKGRPPTAKKDVEKEQTISPNIKIGQEDVFQVDEILERRAKKGRYHTTDAGYEYKVKWVGGEITWEPKENINKGLLKSFTLNYDKIMEKRKAKGSSNSRAIERQKIEIRMRKEEKERARRELKEAREARARRLDSKDRTNPGNLSQRKRVKREEGEREGGWGMGREVAVVLVLVIVGVGNMGVGGGDEFGECGVLR</sequence>
<dbReference type="CDD" id="cd00024">
    <property type="entry name" value="CD_CSD"/>
    <property type="match status" value="1"/>
</dbReference>
<dbReference type="InterPro" id="IPR016197">
    <property type="entry name" value="Chromo-like_dom_sf"/>
</dbReference>
<dbReference type="SUPFAM" id="SSF63748">
    <property type="entry name" value="Tudor/PWWP/MBT"/>
    <property type="match status" value="1"/>
</dbReference>
<feature type="compositionally biased region" description="Basic and acidic residues" evidence="2">
    <location>
        <begin position="377"/>
        <end position="404"/>
    </location>
</feature>
<feature type="region of interest" description="Disordered" evidence="2">
    <location>
        <begin position="261"/>
        <end position="280"/>
    </location>
</feature>
<dbReference type="AlphaFoldDB" id="A0A9W6ZQN9"/>
<organism evidence="4 5">
    <name type="scientific">Triparma laevis f. inornata</name>
    <dbReference type="NCBI Taxonomy" id="1714386"/>
    <lineage>
        <taxon>Eukaryota</taxon>
        <taxon>Sar</taxon>
        <taxon>Stramenopiles</taxon>
        <taxon>Ochrophyta</taxon>
        <taxon>Bolidophyceae</taxon>
        <taxon>Parmales</taxon>
        <taxon>Triparmaceae</taxon>
        <taxon>Triparma</taxon>
    </lineage>
</organism>
<dbReference type="Gene3D" id="2.30.30.140">
    <property type="match status" value="1"/>
</dbReference>
<dbReference type="PROSITE" id="PS50013">
    <property type="entry name" value="CHROMO_2"/>
    <property type="match status" value="1"/>
</dbReference>
<reference evidence="5" key="1">
    <citation type="journal article" date="2023" name="Commun. Biol.">
        <title>Genome analysis of Parmales, the sister group of diatoms, reveals the evolutionary specialization of diatoms from phago-mixotrophs to photoautotrophs.</title>
        <authorList>
            <person name="Ban H."/>
            <person name="Sato S."/>
            <person name="Yoshikawa S."/>
            <person name="Yamada K."/>
            <person name="Nakamura Y."/>
            <person name="Ichinomiya M."/>
            <person name="Sato N."/>
            <person name="Blanc-Mathieu R."/>
            <person name="Endo H."/>
            <person name="Kuwata A."/>
            <person name="Ogata H."/>
        </authorList>
    </citation>
    <scope>NUCLEOTIDE SEQUENCE [LARGE SCALE GENOMIC DNA]</scope>
</reference>
<dbReference type="Gene3D" id="2.40.50.40">
    <property type="match status" value="1"/>
</dbReference>
<accession>A0A9W6ZQN9</accession>
<evidence type="ECO:0000256" key="1">
    <source>
        <dbReference type="SAM" id="Coils"/>
    </source>
</evidence>
<comment type="caution">
    <text evidence="4">The sequence shown here is derived from an EMBL/GenBank/DDBJ whole genome shotgun (WGS) entry which is preliminary data.</text>
</comment>
<evidence type="ECO:0000259" key="3">
    <source>
        <dbReference type="PROSITE" id="PS50013"/>
    </source>
</evidence>
<keyword evidence="1" id="KW-0175">Coiled coil</keyword>